<organism evidence="1 2">
    <name type="scientific">Calycina marina</name>
    <dbReference type="NCBI Taxonomy" id="1763456"/>
    <lineage>
        <taxon>Eukaryota</taxon>
        <taxon>Fungi</taxon>
        <taxon>Dikarya</taxon>
        <taxon>Ascomycota</taxon>
        <taxon>Pezizomycotina</taxon>
        <taxon>Leotiomycetes</taxon>
        <taxon>Helotiales</taxon>
        <taxon>Pezizellaceae</taxon>
        <taxon>Calycina</taxon>
    </lineage>
</organism>
<evidence type="ECO:0000313" key="2">
    <source>
        <dbReference type="Proteomes" id="UP000887226"/>
    </source>
</evidence>
<reference evidence="1" key="1">
    <citation type="journal article" date="2021" name="IMA Fungus">
        <title>Genomic characterization of three marine fungi, including Emericellopsis atlantica sp. nov. with signatures of a generalist lifestyle and marine biomass degradation.</title>
        <authorList>
            <person name="Hagestad O.C."/>
            <person name="Hou L."/>
            <person name="Andersen J.H."/>
            <person name="Hansen E.H."/>
            <person name="Altermark B."/>
            <person name="Li C."/>
            <person name="Kuhnert E."/>
            <person name="Cox R.J."/>
            <person name="Crous P.W."/>
            <person name="Spatafora J.W."/>
            <person name="Lail K."/>
            <person name="Amirebrahimi M."/>
            <person name="Lipzen A."/>
            <person name="Pangilinan J."/>
            <person name="Andreopoulos W."/>
            <person name="Hayes R.D."/>
            <person name="Ng V."/>
            <person name="Grigoriev I.V."/>
            <person name="Jackson S.A."/>
            <person name="Sutton T.D.S."/>
            <person name="Dobson A.D.W."/>
            <person name="Rama T."/>
        </authorList>
    </citation>
    <scope>NUCLEOTIDE SEQUENCE</scope>
    <source>
        <strain evidence="1">TRa3180A</strain>
    </source>
</reference>
<comment type="caution">
    <text evidence="1">The sequence shown here is derived from an EMBL/GenBank/DDBJ whole genome shotgun (WGS) entry which is preliminary data.</text>
</comment>
<evidence type="ECO:0000313" key="1">
    <source>
        <dbReference type="EMBL" id="KAG9245770.1"/>
    </source>
</evidence>
<dbReference type="AlphaFoldDB" id="A0A9P7Z5L3"/>
<protein>
    <submittedName>
        <fullName evidence="1">Uncharacterized protein</fullName>
    </submittedName>
</protein>
<dbReference type="Proteomes" id="UP000887226">
    <property type="component" value="Unassembled WGS sequence"/>
</dbReference>
<accession>A0A9P7Z5L3</accession>
<proteinExistence type="predicted"/>
<gene>
    <name evidence="1" type="ORF">BJ878DRAFT_574580</name>
</gene>
<dbReference type="EMBL" id="MU253831">
    <property type="protein sequence ID" value="KAG9245770.1"/>
    <property type="molecule type" value="Genomic_DNA"/>
</dbReference>
<name>A0A9P7Z5L3_9HELO</name>
<sequence length="199" mass="22736">MVWSPRDVCKPIKRSVMLVLSRCCIPCVGKLRSSVLPSGARRSYSFEVKTPRECHNPLQGAVELSMKFWTMTSETWCEGSRNVRIPSYQVKASYEIFMRATFGTDITAGLFDAEDEYTPIGPSSTFDIKNEALQFSEVLNDTVRVKNCFVIEYDRYDDKVDEKTNIEELGGKAAQKVFGTDLGLFLNLSRPRWEVHRRV</sequence>
<keyword evidence="2" id="KW-1185">Reference proteome</keyword>